<dbReference type="PANTHER" id="PTHR43649:SF29">
    <property type="entry name" value="OSMOPROTECTIVE COMPOUNDS-BINDING PROTEIN GGTB"/>
    <property type="match status" value="1"/>
</dbReference>
<feature type="signal peptide" evidence="3">
    <location>
        <begin position="1"/>
        <end position="19"/>
    </location>
</feature>
<dbReference type="PROSITE" id="PS51257">
    <property type="entry name" value="PROKAR_LIPOPROTEIN"/>
    <property type="match status" value="1"/>
</dbReference>
<dbReference type="PANTHER" id="PTHR43649">
    <property type="entry name" value="ARABINOSE-BINDING PROTEIN-RELATED"/>
    <property type="match status" value="1"/>
</dbReference>
<dbReference type="Gene3D" id="3.40.190.10">
    <property type="entry name" value="Periplasmic binding protein-like II"/>
    <property type="match status" value="1"/>
</dbReference>
<keyword evidence="2" id="KW-0813">Transport</keyword>
<keyword evidence="5" id="KW-1185">Reference proteome</keyword>
<protein>
    <submittedName>
        <fullName evidence="4">ABC-type glycerol-3-phosphate transport system substrate-binding protein</fullName>
    </submittedName>
</protein>
<evidence type="ECO:0000313" key="4">
    <source>
        <dbReference type="EMBL" id="MBE1613242.1"/>
    </source>
</evidence>
<dbReference type="InterPro" id="IPR006311">
    <property type="entry name" value="TAT_signal"/>
</dbReference>
<dbReference type="RefSeq" id="WP_192756146.1">
    <property type="nucleotide sequence ID" value="NZ_BAABJL010000160.1"/>
</dbReference>
<dbReference type="Proteomes" id="UP000638648">
    <property type="component" value="Unassembled WGS sequence"/>
</dbReference>
<evidence type="ECO:0000256" key="1">
    <source>
        <dbReference type="ARBA" id="ARBA00008520"/>
    </source>
</evidence>
<sequence>MNRRVISRRSLLRGLGAGAALGAASSISSCSLIGSPNPTTDVAKGKVRLKVAIVPDPSGASEFYRQQFNAFTTKTGIAVDVLENPTDQQLNAVELMFQQNNPPDVFRCQGPEALDRFWSRGWTAALDEQATSSGIASRFPDNALAPRTSGLHRDGKLMSLPLVSGQWSSGGFLVYNKALLAASGYSQPPATREEYESYARKITAKGAGKYYGAALSGARPADINALQAQAGPGSIGSGIDLRTGKVAFSDPSLVEQVELIRRMQAARIYQPGWESWDGSRVFTEFAKEKSAFYIGGGWNVNEIKKLNPSLDFGVTTVPVPGSGRGGYYGQGSAFAPLWSMSAKTKHPDEAWKLMDFLVSQEFQQAYFDTFRTFTAVESVWRDAKDLTEPEKGIITAFDESIRRAPSPATDGTPGVQKLMAARSGKPELSHGDNSLLSITRNQPFAPLAKDLDSKLDAFLEEEIGKLTAAGTKVSREDLTYPDWDPLQNWTPSA</sequence>
<dbReference type="InterPro" id="IPR006059">
    <property type="entry name" value="SBP"/>
</dbReference>
<dbReference type="PROSITE" id="PS51318">
    <property type="entry name" value="TAT"/>
    <property type="match status" value="1"/>
</dbReference>
<evidence type="ECO:0000256" key="3">
    <source>
        <dbReference type="SAM" id="SignalP"/>
    </source>
</evidence>
<dbReference type="AlphaFoldDB" id="A0A927NCY9"/>
<evidence type="ECO:0000313" key="5">
    <source>
        <dbReference type="Proteomes" id="UP000638648"/>
    </source>
</evidence>
<dbReference type="Pfam" id="PF13416">
    <property type="entry name" value="SBP_bac_8"/>
    <property type="match status" value="1"/>
</dbReference>
<feature type="chain" id="PRO_5039027852" evidence="3">
    <location>
        <begin position="20"/>
        <end position="493"/>
    </location>
</feature>
<dbReference type="EMBL" id="JADBEM010000001">
    <property type="protein sequence ID" value="MBE1613242.1"/>
    <property type="molecule type" value="Genomic_DNA"/>
</dbReference>
<name>A0A927NCY9_9ACTN</name>
<gene>
    <name evidence="4" type="ORF">HEB94_010090</name>
</gene>
<comment type="similarity">
    <text evidence="1">Belongs to the bacterial solute-binding protein 1 family.</text>
</comment>
<organism evidence="4 5">
    <name type="scientific">Actinopolymorpha pittospori</name>
    <dbReference type="NCBI Taxonomy" id="648752"/>
    <lineage>
        <taxon>Bacteria</taxon>
        <taxon>Bacillati</taxon>
        <taxon>Actinomycetota</taxon>
        <taxon>Actinomycetes</taxon>
        <taxon>Propionibacteriales</taxon>
        <taxon>Actinopolymorphaceae</taxon>
        <taxon>Actinopolymorpha</taxon>
    </lineage>
</organism>
<comment type="caution">
    <text evidence="4">The sequence shown here is derived from an EMBL/GenBank/DDBJ whole genome shotgun (WGS) entry which is preliminary data.</text>
</comment>
<evidence type="ECO:0000256" key="2">
    <source>
        <dbReference type="ARBA" id="ARBA00022448"/>
    </source>
</evidence>
<dbReference type="InterPro" id="IPR050490">
    <property type="entry name" value="Bact_solute-bd_prot1"/>
</dbReference>
<accession>A0A927NCY9</accession>
<keyword evidence="3" id="KW-0732">Signal</keyword>
<dbReference type="SUPFAM" id="SSF53850">
    <property type="entry name" value="Periplasmic binding protein-like II"/>
    <property type="match status" value="1"/>
</dbReference>
<proteinExistence type="inferred from homology"/>
<reference evidence="4" key="1">
    <citation type="submission" date="2020-10" db="EMBL/GenBank/DDBJ databases">
        <title>Sequencing the genomes of 1000 actinobacteria strains.</title>
        <authorList>
            <person name="Klenk H.-P."/>
        </authorList>
    </citation>
    <scope>NUCLEOTIDE SEQUENCE</scope>
    <source>
        <strain evidence="4">DSM 45354</strain>
    </source>
</reference>